<sequence length="140" mass="15441">MGDVSDSSSDSGYTNQDSVYHMILSSLTVNQFWEAMLNYGEGGNKIIKITMEGVDKETIDIWSDKKAVPPDGFMEEFLCSATIAFNQLNAPHKSKTYPIIGNGGVYLEVWIITPDDALGGGQSTIHLEYTLRHGFAFPEI</sequence>
<dbReference type="EMBL" id="CAJEWN010000087">
    <property type="protein sequence ID" value="CAD2161730.1"/>
    <property type="molecule type" value="Genomic_DNA"/>
</dbReference>
<evidence type="ECO:0000313" key="1">
    <source>
        <dbReference type="EMBL" id="CAD2161730.1"/>
    </source>
</evidence>
<name>A0A6V7UMR9_MELEN</name>
<dbReference type="Proteomes" id="UP000580250">
    <property type="component" value="Unassembled WGS sequence"/>
</dbReference>
<comment type="caution">
    <text evidence="1">The sequence shown here is derived from an EMBL/GenBank/DDBJ whole genome shotgun (WGS) entry which is preliminary data.</text>
</comment>
<reference evidence="1 2" key="1">
    <citation type="submission" date="2020-08" db="EMBL/GenBank/DDBJ databases">
        <authorList>
            <person name="Koutsovoulos G."/>
            <person name="Danchin GJ E."/>
        </authorList>
    </citation>
    <scope>NUCLEOTIDE SEQUENCE [LARGE SCALE GENOMIC DNA]</scope>
</reference>
<organism evidence="1 2">
    <name type="scientific">Meloidogyne enterolobii</name>
    <name type="common">Root-knot nematode worm</name>
    <name type="synonym">Meloidogyne mayaguensis</name>
    <dbReference type="NCBI Taxonomy" id="390850"/>
    <lineage>
        <taxon>Eukaryota</taxon>
        <taxon>Metazoa</taxon>
        <taxon>Ecdysozoa</taxon>
        <taxon>Nematoda</taxon>
        <taxon>Chromadorea</taxon>
        <taxon>Rhabditida</taxon>
        <taxon>Tylenchina</taxon>
        <taxon>Tylenchomorpha</taxon>
        <taxon>Tylenchoidea</taxon>
        <taxon>Meloidogynidae</taxon>
        <taxon>Meloidogyninae</taxon>
        <taxon>Meloidogyne</taxon>
    </lineage>
</organism>
<gene>
    <name evidence="1" type="ORF">MENT_LOCUS15020</name>
</gene>
<proteinExistence type="predicted"/>
<accession>A0A6V7UMR9</accession>
<dbReference type="AlphaFoldDB" id="A0A6V7UMR9"/>
<protein>
    <submittedName>
        <fullName evidence="1">Uncharacterized protein</fullName>
    </submittedName>
</protein>
<evidence type="ECO:0000313" key="2">
    <source>
        <dbReference type="Proteomes" id="UP000580250"/>
    </source>
</evidence>